<gene>
    <name evidence="2" type="ORF">FRACYDRAFT_224532</name>
</gene>
<dbReference type="KEGG" id="fcy:FRACYDRAFT_224532"/>
<dbReference type="OrthoDB" id="38245at2759"/>
<organism evidence="2 3">
    <name type="scientific">Fragilariopsis cylindrus CCMP1102</name>
    <dbReference type="NCBI Taxonomy" id="635003"/>
    <lineage>
        <taxon>Eukaryota</taxon>
        <taxon>Sar</taxon>
        <taxon>Stramenopiles</taxon>
        <taxon>Ochrophyta</taxon>
        <taxon>Bacillariophyta</taxon>
        <taxon>Bacillariophyceae</taxon>
        <taxon>Bacillariophycidae</taxon>
        <taxon>Bacillariales</taxon>
        <taxon>Bacillariaceae</taxon>
        <taxon>Fragilariopsis</taxon>
    </lineage>
</organism>
<dbReference type="InParanoid" id="A0A1E7FNN6"/>
<reference evidence="2 3" key="1">
    <citation type="submission" date="2016-09" db="EMBL/GenBank/DDBJ databases">
        <title>Extensive genetic diversity and differential bi-allelic expression allows diatom success in the polar Southern Ocean.</title>
        <authorList>
            <consortium name="DOE Joint Genome Institute"/>
            <person name="Mock T."/>
            <person name="Otillar R.P."/>
            <person name="Strauss J."/>
            <person name="Dupont C."/>
            <person name="Frickenhaus S."/>
            <person name="Maumus F."/>
            <person name="Mcmullan M."/>
            <person name="Sanges R."/>
            <person name="Schmutz J."/>
            <person name="Toseland A."/>
            <person name="Valas R."/>
            <person name="Veluchamy A."/>
            <person name="Ward B.J."/>
            <person name="Allen A."/>
            <person name="Barry K."/>
            <person name="Falciatore A."/>
            <person name="Ferrante M."/>
            <person name="Fortunato A.E."/>
            <person name="Gloeckner G."/>
            <person name="Gruber A."/>
            <person name="Hipkin R."/>
            <person name="Janech M."/>
            <person name="Kroth P."/>
            <person name="Leese F."/>
            <person name="Lindquist E."/>
            <person name="Lyon B.R."/>
            <person name="Martin J."/>
            <person name="Mayer C."/>
            <person name="Parker M."/>
            <person name="Quesneville H."/>
            <person name="Raymond J."/>
            <person name="Uhlig C."/>
            <person name="Valentin K.U."/>
            <person name="Worden A.Z."/>
            <person name="Armbrust E.V."/>
            <person name="Bowler C."/>
            <person name="Green B."/>
            <person name="Moulton V."/>
            <person name="Van Oosterhout C."/>
            <person name="Grigoriev I."/>
        </authorList>
    </citation>
    <scope>NUCLEOTIDE SEQUENCE [LARGE SCALE GENOMIC DNA]</scope>
    <source>
        <strain evidence="2 3">CCMP1102</strain>
    </source>
</reference>
<keyword evidence="3" id="KW-1185">Reference proteome</keyword>
<accession>A0A1E7FNN6</accession>
<dbReference type="EMBL" id="KV784355">
    <property type="protein sequence ID" value="OEU19778.1"/>
    <property type="molecule type" value="Genomic_DNA"/>
</dbReference>
<name>A0A1E7FNN6_9STRA</name>
<feature type="signal peptide" evidence="1">
    <location>
        <begin position="1"/>
        <end position="23"/>
    </location>
</feature>
<evidence type="ECO:0000256" key="1">
    <source>
        <dbReference type="SAM" id="SignalP"/>
    </source>
</evidence>
<feature type="chain" id="PRO_5009193368" evidence="1">
    <location>
        <begin position="24"/>
        <end position="307"/>
    </location>
</feature>
<evidence type="ECO:0000313" key="2">
    <source>
        <dbReference type="EMBL" id="OEU19778.1"/>
    </source>
</evidence>
<evidence type="ECO:0000313" key="3">
    <source>
        <dbReference type="Proteomes" id="UP000095751"/>
    </source>
</evidence>
<sequence length="307" mass="34369">MIRHNSVLFTLLLFFARASYSTAERFVSTDDDNDQSSTILQKPWFNIGNFRPNIMWSLQSKGKPLPNWAPNWHSLRTTIGYQYNELQRHKHLPTFIEADLKFSSKQTGIDLQVQPTYDIGSRRSTLTVQASRGSVATLMAKFGTTANSNKDAATTSSSRSLLETVKGCYQATLPYASVGEVRVTPSVDLIRGHVSCLLEAVTGSQRTKAVLNLEYDNPTLSVIHNLNERNTIAPEISLYDARILYQWNIALDSGSIRTKVDPTSDVCVTWTDRSMNGKWVTDVRLPLTGTTLSALAADVKVRRQFNF</sequence>
<proteinExistence type="predicted"/>
<protein>
    <submittedName>
        <fullName evidence="2">Uncharacterized protein</fullName>
    </submittedName>
</protein>
<dbReference type="AlphaFoldDB" id="A0A1E7FNN6"/>
<dbReference type="Proteomes" id="UP000095751">
    <property type="component" value="Unassembled WGS sequence"/>
</dbReference>
<keyword evidence="1" id="KW-0732">Signal</keyword>